<feature type="active site" evidence="4">
    <location>
        <position position="134"/>
    </location>
</feature>
<comment type="catalytic activity">
    <reaction evidence="8">
        <text>a 1,2-diacyl-sn-glycero-3-phosphocholine + H2O = a 1-acyl-sn-glycero-3-phosphocholine + a fatty acid + H(+)</text>
        <dbReference type="Rhea" id="RHEA:15801"/>
        <dbReference type="ChEBI" id="CHEBI:15377"/>
        <dbReference type="ChEBI" id="CHEBI:15378"/>
        <dbReference type="ChEBI" id="CHEBI:28868"/>
        <dbReference type="ChEBI" id="CHEBI:57643"/>
        <dbReference type="ChEBI" id="CHEBI:58168"/>
        <dbReference type="EC" id="3.1.1.4"/>
    </reaction>
</comment>
<evidence type="ECO:0000256" key="7">
    <source>
        <dbReference type="RuleBase" id="RU003654"/>
    </source>
</evidence>
<dbReference type="PANTHER" id="PTHR11716">
    <property type="entry name" value="PHOSPHOLIPASE A2 FAMILY MEMBER"/>
    <property type="match status" value="1"/>
</dbReference>
<dbReference type="EC" id="3.1.1.4" evidence="8"/>
<dbReference type="WBParaSite" id="PSAMB.scaffold1084size36143.g10802.t1">
    <property type="protein sequence ID" value="PSAMB.scaffold1084size36143.g10802.t1"/>
    <property type="gene ID" value="PSAMB.scaffold1084size36143.g10802"/>
</dbReference>
<comment type="cofactor">
    <cofactor evidence="5">
        <name>Ca(2+)</name>
        <dbReference type="ChEBI" id="CHEBI:29108"/>
    </cofactor>
    <text evidence="5">Binds 1 Ca(2+) ion per subunit.</text>
</comment>
<dbReference type="GO" id="GO:0016042">
    <property type="term" value="P:lipid catabolic process"/>
    <property type="evidence" value="ECO:0007669"/>
    <property type="project" value="InterPro"/>
</dbReference>
<keyword evidence="3 6" id="KW-1015">Disulfide bond</keyword>
<feature type="binding site" evidence="5">
    <location>
        <position position="63"/>
    </location>
    <ligand>
        <name>Ca(2+)</name>
        <dbReference type="ChEBI" id="CHEBI:29108"/>
    </ligand>
</feature>
<dbReference type="GO" id="GO:0005576">
    <property type="term" value="C:extracellular region"/>
    <property type="evidence" value="ECO:0007669"/>
    <property type="project" value="UniProtKB-SubCell"/>
</dbReference>
<dbReference type="PROSITE" id="PS00118">
    <property type="entry name" value="PA2_HIS"/>
    <property type="match status" value="1"/>
</dbReference>
<keyword evidence="8" id="KW-0378">Hydrolase</keyword>
<dbReference type="Pfam" id="PF00068">
    <property type="entry name" value="Phospholip_A2_1"/>
    <property type="match status" value="1"/>
</dbReference>
<evidence type="ECO:0000256" key="8">
    <source>
        <dbReference type="RuleBase" id="RU361236"/>
    </source>
</evidence>
<evidence type="ECO:0000256" key="6">
    <source>
        <dbReference type="PIRSR" id="PIRSR601211-3"/>
    </source>
</evidence>
<dbReference type="SUPFAM" id="SSF48619">
    <property type="entry name" value="Phospholipase A2, PLA2"/>
    <property type="match status" value="1"/>
</dbReference>
<keyword evidence="8" id="KW-0443">Lipid metabolism</keyword>
<evidence type="ECO:0000256" key="3">
    <source>
        <dbReference type="ARBA" id="ARBA00023157"/>
    </source>
</evidence>
<proteinExistence type="inferred from homology"/>
<keyword evidence="10" id="KW-1185">Reference proteome</keyword>
<dbReference type="CDD" id="cd00125">
    <property type="entry name" value="PLA2c"/>
    <property type="match status" value="1"/>
</dbReference>
<feature type="signal peptide" evidence="8">
    <location>
        <begin position="1"/>
        <end position="23"/>
    </location>
</feature>
<accession>A0A914ULE6</accession>
<feature type="binding site" evidence="5">
    <location>
        <position position="81"/>
    </location>
    <ligand>
        <name>Ca(2+)</name>
        <dbReference type="ChEBI" id="CHEBI:29108"/>
    </ligand>
</feature>
<sequence length="156" mass="17616">MDQTNLCIAVILPLFLQSAPSFAATMPQRRIKRDMFQFCDMIQCATKQTCLSYLDHGCWCGLGNKGTSVMDGVDECCRVHDACYASIKDIFCVYYVVRYDWSCQDSFLHGPASEPVCSQQNQPSSCASMVCQCDAEFSTCIRRQNLNKDVRCTLRN</sequence>
<organism evidence="10 11">
    <name type="scientific">Plectus sambesii</name>
    <dbReference type="NCBI Taxonomy" id="2011161"/>
    <lineage>
        <taxon>Eukaryota</taxon>
        <taxon>Metazoa</taxon>
        <taxon>Ecdysozoa</taxon>
        <taxon>Nematoda</taxon>
        <taxon>Chromadorea</taxon>
        <taxon>Plectida</taxon>
        <taxon>Plectina</taxon>
        <taxon>Plectoidea</taxon>
        <taxon>Plectidae</taxon>
        <taxon>Plectus</taxon>
    </lineage>
</organism>
<feature type="disulfide bond" evidence="6">
    <location>
        <begin position="83"/>
        <end position="133"/>
    </location>
</feature>
<dbReference type="GO" id="GO:0047498">
    <property type="term" value="F:calcium-dependent phospholipase A2 activity"/>
    <property type="evidence" value="ECO:0007669"/>
    <property type="project" value="TreeGrafter"/>
</dbReference>
<dbReference type="SMART" id="SM00085">
    <property type="entry name" value="PA2c"/>
    <property type="match status" value="1"/>
</dbReference>
<comment type="similarity">
    <text evidence="7">Belongs to the phospholipase A2 family.</text>
</comment>
<keyword evidence="2 8" id="KW-0964">Secreted</keyword>
<keyword evidence="8" id="KW-0732">Signal</keyword>
<reference evidence="11" key="1">
    <citation type="submission" date="2022-11" db="UniProtKB">
        <authorList>
            <consortium name="WormBaseParasite"/>
        </authorList>
    </citation>
    <scope>IDENTIFICATION</scope>
</reference>
<feature type="disulfide bond" evidence="6">
    <location>
        <begin position="76"/>
        <end position="140"/>
    </location>
</feature>
<comment type="subcellular location">
    <subcellularLocation>
        <location evidence="1 8">Secreted</location>
    </subcellularLocation>
</comment>
<dbReference type="PROSITE" id="PS00119">
    <property type="entry name" value="PA2_ASP"/>
    <property type="match status" value="1"/>
</dbReference>
<dbReference type="InterPro" id="IPR001211">
    <property type="entry name" value="PLA2"/>
</dbReference>
<evidence type="ECO:0000313" key="10">
    <source>
        <dbReference type="Proteomes" id="UP000887566"/>
    </source>
</evidence>
<dbReference type="InterPro" id="IPR033113">
    <property type="entry name" value="PLA2_histidine"/>
</dbReference>
<dbReference type="InterPro" id="IPR036444">
    <property type="entry name" value="PLipase_A2_dom_sf"/>
</dbReference>
<keyword evidence="5" id="KW-0479">Metal-binding</keyword>
<evidence type="ECO:0000256" key="1">
    <source>
        <dbReference type="ARBA" id="ARBA00004613"/>
    </source>
</evidence>
<keyword evidence="5 8" id="KW-0106">Calcium</keyword>
<feature type="domain" description="Phospholipase A2-like central" evidence="9">
    <location>
        <begin position="34"/>
        <end position="153"/>
    </location>
</feature>
<dbReference type="Proteomes" id="UP000887566">
    <property type="component" value="Unplaced"/>
</dbReference>
<dbReference type="GO" id="GO:0006644">
    <property type="term" value="P:phospholipid metabolic process"/>
    <property type="evidence" value="ECO:0007669"/>
    <property type="project" value="InterPro"/>
</dbReference>
<feature type="disulfide bond" evidence="6">
    <location>
        <begin position="60"/>
        <end position="77"/>
    </location>
</feature>
<dbReference type="GO" id="GO:0050482">
    <property type="term" value="P:arachidonate secretion"/>
    <property type="evidence" value="ECO:0007669"/>
    <property type="project" value="InterPro"/>
</dbReference>
<feature type="disulfide bond" evidence="6">
    <location>
        <begin position="92"/>
        <end position="126"/>
    </location>
</feature>
<evidence type="ECO:0000256" key="5">
    <source>
        <dbReference type="PIRSR" id="PIRSR601211-2"/>
    </source>
</evidence>
<protein>
    <recommendedName>
        <fullName evidence="8">Phospholipase A2</fullName>
        <ecNumber evidence="8">3.1.1.4</ecNumber>
    </recommendedName>
</protein>
<feature type="binding site" evidence="5">
    <location>
        <position position="61"/>
    </location>
    <ligand>
        <name>Ca(2+)</name>
        <dbReference type="ChEBI" id="CHEBI:29108"/>
    </ligand>
</feature>
<dbReference type="GO" id="GO:0005509">
    <property type="term" value="F:calcium ion binding"/>
    <property type="evidence" value="ECO:0007669"/>
    <property type="project" value="InterPro"/>
</dbReference>
<name>A0A914ULE6_9BILA</name>
<feature type="chain" id="PRO_5038166733" description="Phospholipase A2" evidence="8">
    <location>
        <begin position="24"/>
        <end position="156"/>
    </location>
</feature>
<evidence type="ECO:0000313" key="11">
    <source>
        <dbReference type="WBParaSite" id="PSAMB.scaffold1084size36143.g10802.t1"/>
    </source>
</evidence>
<evidence type="ECO:0000259" key="9">
    <source>
        <dbReference type="SMART" id="SM00085"/>
    </source>
</evidence>
<feature type="active site" evidence="4">
    <location>
        <position position="80"/>
    </location>
</feature>
<dbReference type="Gene3D" id="1.20.90.10">
    <property type="entry name" value="Phospholipase A2 domain"/>
    <property type="match status" value="1"/>
</dbReference>
<dbReference type="AlphaFoldDB" id="A0A914ULE6"/>
<feature type="disulfide bond" evidence="6">
    <location>
        <begin position="117"/>
        <end position="131"/>
    </location>
</feature>
<evidence type="ECO:0000256" key="2">
    <source>
        <dbReference type="ARBA" id="ARBA00022525"/>
    </source>
</evidence>
<dbReference type="InterPro" id="IPR033112">
    <property type="entry name" value="PLA2_Asp_AS"/>
</dbReference>
<evidence type="ECO:0000256" key="4">
    <source>
        <dbReference type="PIRSR" id="PIRSR601211-1"/>
    </source>
</evidence>
<dbReference type="PANTHER" id="PTHR11716:SF51">
    <property type="entry name" value="PHOSPHOLIPASE A2"/>
    <property type="match status" value="1"/>
</dbReference>
<dbReference type="InterPro" id="IPR016090">
    <property type="entry name" value="PLA2-like_dom"/>
</dbReference>
<dbReference type="GO" id="GO:0005543">
    <property type="term" value="F:phospholipid binding"/>
    <property type="evidence" value="ECO:0007669"/>
    <property type="project" value="TreeGrafter"/>
</dbReference>
<dbReference type="PRINTS" id="PR00389">
    <property type="entry name" value="PHPHLIPASEA2"/>
</dbReference>